<evidence type="ECO:0000313" key="2">
    <source>
        <dbReference type="Proteomes" id="UP000190166"/>
    </source>
</evidence>
<dbReference type="InterPro" id="IPR023198">
    <property type="entry name" value="PGP-like_dom2"/>
</dbReference>
<keyword evidence="2" id="KW-1185">Reference proteome</keyword>
<reference evidence="1 2" key="1">
    <citation type="submission" date="2017-02" db="EMBL/GenBank/DDBJ databases">
        <authorList>
            <person name="Peterson S.W."/>
        </authorList>
    </citation>
    <scope>NUCLEOTIDE SEQUENCE [LARGE SCALE GENOMIC DNA]</scope>
    <source>
        <strain evidence="1 2">DSM 18108</strain>
    </source>
</reference>
<sequence>MKYANILFDLDGTLTDPKTGITKSVQYALAKAGIAEPDLQKLLPFIGPPLQQSFIEYYGFTESQAWEAVSAYREYFKVTGIYENEQYAGIPELLTALRSQGRRLFVATSKPKVFADIVIRHFNLEPYFTAVYGSELDGTRADKAELIRYVMSEQQLDAGNTVMVGDRKHDIIGAQKNQLPSIAVGYGYGSTQELQDASPDYIFNTVNELHAGFP</sequence>
<dbReference type="InterPro" id="IPR036412">
    <property type="entry name" value="HAD-like_sf"/>
</dbReference>
<dbReference type="Pfam" id="PF13419">
    <property type="entry name" value="HAD_2"/>
    <property type="match status" value="1"/>
</dbReference>
<proteinExistence type="predicted"/>
<dbReference type="InterPro" id="IPR023214">
    <property type="entry name" value="HAD_sf"/>
</dbReference>
<dbReference type="NCBIfam" id="TIGR01549">
    <property type="entry name" value="HAD-SF-IA-v1"/>
    <property type="match status" value="1"/>
</dbReference>
<evidence type="ECO:0000313" key="1">
    <source>
        <dbReference type="EMBL" id="SKD09881.1"/>
    </source>
</evidence>
<dbReference type="PANTHER" id="PTHR43434">
    <property type="entry name" value="PHOSPHOGLYCOLATE PHOSPHATASE"/>
    <property type="match status" value="1"/>
</dbReference>
<dbReference type="Gene3D" id="3.40.50.1000">
    <property type="entry name" value="HAD superfamily/HAD-like"/>
    <property type="match status" value="1"/>
</dbReference>
<dbReference type="EMBL" id="FUZZ01000005">
    <property type="protein sequence ID" value="SKD09881.1"/>
    <property type="molecule type" value="Genomic_DNA"/>
</dbReference>
<gene>
    <name evidence="1" type="ORF">SAMN05660461_5774</name>
</gene>
<dbReference type="Gene3D" id="1.10.150.240">
    <property type="entry name" value="Putative phosphatase, domain 2"/>
    <property type="match status" value="1"/>
</dbReference>
<dbReference type="STRING" id="393003.SAMN05660461_5774"/>
<dbReference type="SUPFAM" id="SSF56784">
    <property type="entry name" value="HAD-like"/>
    <property type="match status" value="1"/>
</dbReference>
<dbReference type="CDD" id="cd04302">
    <property type="entry name" value="HAD_5NT"/>
    <property type="match status" value="1"/>
</dbReference>
<dbReference type="GO" id="GO:0004713">
    <property type="term" value="F:protein tyrosine kinase activity"/>
    <property type="evidence" value="ECO:0007669"/>
    <property type="project" value="TreeGrafter"/>
</dbReference>
<dbReference type="InterPro" id="IPR041492">
    <property type="entry name" value="HAD_2"/>
</dbReference>
<protein>
    <submittedName>
        <fullName evidence="1">Phosphoglycolate phosphatase</fullName>
    </submittedName>
</protein>
<name>A0A1T5PAY9_9BACT</name>
<organism evidence="1 2">
    <name type="scientific">Chitinophaga ginsengisegetis</name>
    <dbReference type="NCBI Taxonomy" id="393003"/>
    <lineage>
        <taxon>Bacteria</taxon>
        <taxon>Pseudomonadati</taxon>
        <taxon>Bacteroidota</taxon>
        <taxon>Chitinophagia</taxon>
        <taxon>Chitinophagales</taxon>
        <taxon>Chitinophagaceae</taxon>
        <taxon>Chitinophaga</taxon>
    </lineage>
</organism>
<dbReference type="AlphaFoldDB" id="A0A1T5PAY9"/>
<dbReference type="RefSeq" id="WP_079473018.1">
    <property type="nucleotide sequence ID" value="NZ_FUZZ01000005.1"/>
</dbReference>
<dbReference type="Proteomes" id="UP000190166">
    <property type="component" value="Unassembled WGS sequence"/>
</dbReference>
<dbReference type="PANTHER" id="PTHR43434:SF20">
    <property type="entry name" value="5'-NUCLEOTIDASE"/>
    <property type="match status" value="1"/>
</dbReference>
<dbReference type="InterPro" id="IPR050155">
    <property type="entry name" value="HAD-like_hydrolase_sf"/>
</dbReference>
<accession>A0A1T5PAY9</accession>
<dbReference type="InterPro" id="IPR006439">
    <property type="entry name" value="HAD-SF_hydro_IA"/>
</dbReference>
<dbReference type="FunFam" id="3.40.50.1000:FF:000022">
    <property type="entry name" value="Phosphoglycolate phosphatase"/>
    <property type="match status" value="1"/>
</dbReference>
<dbReference type="GO" id="GO:0005829">
    <property type="term" value="C:cytosol"/>
    <property type="evidence" value="ECO:0007669"/>
    <property type="project" value="TreeGrafter"/>
</dbReference>